<dbReference type="EMBL" id="ANAH02000025">
    <property type="protein sequence ID" value="EPX58278.1"/>
    <property type="molecule type" value="Genomic_DNA"/>
</dbReference>
<name>S9QNZ4_CYSF2</name>
<dbReference type="Proteomes" id="UP000011682">
    <property type="component" value="Unassembled WGS sequence"/>
</dbReference>
<organism evidence="1 2">
    <name type="scientific">Cystobacter fuscus (strain ATCC 25194 / DSM 2262 / NBRC 100088 / M29)</name>
    <dbReference type="NCBI Taxonomy" id="1242864"/>
    <lineage>
        <taxon>Bacteria</taxon>
        <taxon>Pseudomonadati</taxon>
        <taxon>Myxococcota</taxon>
        <taxon>Myxococcia</taxon>
        <taxon>Myxococcales</taxon>
        <taxon>Cystobacterineae</taxon>
        <taxon>Archangiaceae</taxon>
        <taxon>Cystobacter</taxon>
    </lineage>
</organism>
<accession>S9QNZ4</accession>
<proteinExistence type="predicted"/>
<comment type="caution">
    <text evidence="1">The sequence shown here is derived from an EMBL/GenBank/DDBJ whole genome shotgun (WGS) entry which is preliminary data.</text>
</comment>
<sequence length="434" mass="48291">MYSDLQTNADINVSHRLGSGRAGFHGGKYLKGVGRTLLAANWNHPMDRYHSSGHLFPSAAMREYLVSCYLEELGAGDTLVGCEGLLLAPLPPGAERYLESFFPQRDFRDFAAVDRRLQAITVKGGEFARLSNFTWSFSQWQYGVPFLIDLFLKMAQYLGGPTQPRVRSREVTPETLAERLEGALERLVHHFERYFQAGVYWGSFHNNFTADGRFLDLETPIVFGAPFVGVLATPGELPESVDLAAPNGFVGCEVLICLRQVRTFLSFLIDRLEWLGRNAWKVGGLERRFFRDTVEALRARFPSSHWLHDAGALEEKLTAGFISVLGLPPGAEAELAALVRAQCRVMLNEEPGRTAKTRLVPMEFLLANPEPTSPVMAGVPHFLEGFVGQTRPGRVFNAALLQVEQAVDVTTALRELREAEATLRGSVRERGKLP</sequence>
<protein>
    <submittedName>
        <fullName evidence="1">Uncharacterized protein</fullName>
    </submittedName>
</protein>
<dbReference type="AlphaFoldDB" id="S9QNZ4"/>
<reference evidence="1" key="1">
    <citation type="submission" date="2013-05" db="EMBL/GenBank/DDBJ databases">
        <title>Genome assembly of Cystobacter fuscus DSM 2262.</title>
        <authorList>
            <person name="Sharma G."/>
            <person name="Khatri I."/>
            <person name="Kaur C."/>
            <person name="Mayilraj S."/>
            <person name="Subramanian S."/>
        </authorList>
    </citation>
    <scope>NUCLEOTIDE SEQUENCE [LARGE SCALE GENOMIC DNA]</scope>
    <source>
        <strain evidence="1">DSM 2262</strain>
    </source>
</reference>
<evidence type="ECO:0000313" key="1">
    <source>
        <dbReference type="EMBL" id="EPX58278.1"/>
    </source>
</evidence>
<keyword evidence="2" id="KW-1185">Reference proteome</keyword>
<gene>
    <name evidence="1" type="ORF">D187_004034</name>
</gene>
<evidence type="ECO:0000313" key="2">
    <source>
        <dbReference type="Proteomes" id="UP000011682"/>
    </source>
</evidence>